<keyword evidence="4" id="KW-0378">Hydrolase</keyword>
<evidence type="ECO:0000256" key="6">
    <source>
        <dbReference type="ARBA" id="ARBA00023117"/>
    </source>
</evidence>
<evidence type="ECO:0000256" key="4">
    <source>
        <dbReference type="ARBA" id="ARBA00022801"/>
    </source>
</evidence>
<dbReference type="InterPro" id="IPR045199">
    <property type="entry name" value="ATAD2-like"/>
</dbReference>
<dbReference type="GO" id="GO:0005524">
    <property type="term" value="F:ATP binding"/>
    <property type="evidence" value="ECO:0007669"/>
    <property type="project" value="UniProtKB-KW"/>
</dbReference>
<reference evidence="10 11" key="1">
    <citation type="journal article" date="2012" name="Science">
        <title>The Paleozoic origin of enzymatic lignin decomposition reconstructed from 31 fungal genomes.</title>
        <authorList>
            <person name="Floudas D."/>
            <person name="Binder M."/>
            <person name="Riley R."/>
            <person name="Barry K."/>
            <person name="Blanchette R.A."/>
            <person name="Henrissat B."/>
            <person name="Martinez A.T."/>
            <person name="Otillar R."/>
            <person name="Spatafora J.W."/>
            <person name="Yadav J.S."/>
            <person name="Aerts A."/>
            <person name="Benoit I."/>
            <person name="Boyd A."/>
            <person name="Carlson A."/>
            <person name="Copeland A."/>
            <person name="Coutinho P.M."/>
            <person name="de Vries R.P."/>
            <person name="Ferreira P."/>
            <person name="Findley K."/>
            <person name="Foster B."/>
            <person name="Gaskell J."/>
            <person name="Glotzer D."/>
            <person name="Gorecki P."/>
            <person name="Heitman J."/>
            <person name="Hesse C."/>
            <person name="Hori C."/>
            <person name="Igarashi K."/>
            <person name="Jurgens J.A."/>
            <person name="Kallen N."/>
            <person name="Kersten P."/>
            <person name="Kohler A."/>
            <person name="Kuees U."/>
            <person name="Kumar T.K.A."/>
            <person name="Kuo A."/>
            <person name="LaButti K."/>
            <person name="Larrondo L.F."/>
            <person name="Lindquist E."/>
            <person name="Ling A."/>
            <person name="Lombard V."/>
            <person name="Lucas S."/>
            <person name="Lundell T."/>
            <person name="Martin R."/>
            <person name="McLaughlin D.J."/>
            <person name="Morgenstern I."/>
            <person name="Morin E."/>
            <person name="Murat C."/>
            <person name="Nagy L.G."/>
            <person name="Nolan M."/>
            <person name="Ohm R.A."/>
            <person name="Patyshakuliyeva A."/>
            <person name="Rokas A."/>
            <person name="Ruiz-Duenas F.J."/>
            <person name="Sabat G."/>
            <person name="Salamov A."/>
            <person name="Samejima M."/>
            <person name="Schmutz J."/>
            <person name="Slot J.C."/>
            <person name="St John F."/>
            <person name="Stenlid J."/>
            <person name="Sun H."/>
            <person name="Sun S."/>
            <person name="Syed K."/>
            <person name="Tsang A."/>
            <person name="Wiebenga A."/>
            <person name="Young D."/>
            <person name="Pisabarro A."/>
            <person name="Eastwood D.C."/>
            <person name="Martin F."/>
            <person name="Cullen D."/>
            <person name="Grigoriev I.V."/>
            <person name="Hibbett D.S."/>
        </authorList>
    </citation>
    <scope>NUCLEOTIDE SEQUENCE [LARGE SCALE GENOMIC DNA]</scope>
    <source>
        <strain evidence="10 11">MD-104</strain>
    </source>
</reference>
<dbReference type="FunFam" id="3.40.50.300:FF:000061">
    <property type="entry name" value="ATPase family, AAA domain-containing 2"/>
    <property type="match status" value="1"/>
</dbReference>
<dbReference type="SUPFAM" id="SSF52540">
    <property type="entry name" value="P-loop containing nucleoside triphosphate hydrolases"/>
    <property type="match status" value="2"/>
</dbReference>
<dbReference type="InterPro" id="IPR041569">
    <property type="entry name" value="AAA_lid_3"/>
</dbReference>
<dbReference type="InterPro" id="IPR003960">
    <property type="entry name" value="ATPase_AAA_CS"/>
</dbReference>
<comment type="similarity">
    <text evidence="2">Belongs to the AAA ATPase family.</text>
</comment>
<evidence type="ECO:0000256" key="3">
    <source>
        <dbReference type="ARBA" id="ARBA00022741"/>
    </source>
</evidence>
<dbReference type="PANTHER" id="PTHR23069">
    <property type="entry name" value="AAA DOMAIN-CONTAINING"/>
    <property type="match status" value="1"/>
</dbReference>
<dbReference type="GO" id="GO:0005634">
    <property type="term" value="C:nucleus"/>
    <property type="evidence" value="ECO:0007669"/>
    <property type="project" value="UniProtKB-SubCell"/>
</dbReference>
<dbReference type="InterPro" id="IPR003959">
    <property type="entry name" value="ATPase_AAA_core"/>
</dbReference>
<dbReference type="EMBL" id="KB468113">
    <property type="protein sequence ID" value="PCH41735.1"/>
    <property type="molecule type" value="Genomic_DNA"/>
</dbReference>
<dbReference type="SUPFAM" id="SSF47370">
    <property type="entry name" value="Bromodomain"/>
    <property type="match status" value="1"/>
</dbReference>
<keyword evidence="11" id="KW-1185">Reference proteome</keyword>
<proteinExistence type="inferred from homology"/>
<evidence type="ECO:0000256" key="2">
    <source>
        <dbReference type="ARBA" id="ARBA00006914"/>
    </source>
</evidence>
<evidence type="ECO:0000259" key="9">
    <source>
        <dbReference type="SMART" id="SM00382"/>
    </source>
</evidence>
<dbReference type="PANTHER" id="PTHR23069:SF0">
    <property type="entry name" value="TAT-BINDING HOMOLOG 7"/>
    <property type="match status" value="1"/>
</dbReference>
<sequence>MHEPEALEDWPPRKTQDGPPYHFPPVRESPEAHHLRIRIPPAMPPNTRASTRQRAMSNASGSEYHESNASMDVDEDAPHSEEDRPEEPKVEYTSTSRGRKIMRKSYKESASEDDPLADDPLADDPPSPQTRHEVDRDNEPDDEEEELGNSRYKLRRRGGNNGRGQYIVSDDEGGATVGGGYATRSRSKNAGSASGRGSVGSAAGGGSRRLTRSRPKPAGGRTTRMSTRRTRQNGTATHDDEGYVDEPSSGSVDADESLDDAVRTSSEPEPELDDDADGEADAEGELEHEPEQDGRPYSLRQRAKINYAIPPPLEEMRPPPKPRLNGRSSARNTGFGRSKAPGWSATGAELSRWMGVAGDDSDSDYPTRTPRKGFGASGMGGMFAGGAGGAGGGGNMYAGDLAAAAGTPSNLGKVGDATLADADPLGVNQNVTFDEVGGLDDHINSLKEMTVLPLLYPEVFQRFDLTPPRGVLFHGPPGTGKTLLARALAASCRSDGRSISFFMRKGADCLSKWVGEAERQLRLLFEEARNQQPSIIFFDEIDGLAPVRSSKQDQIHASIVSTLLALMDGMDGRGQVIVIGATNRPDAIDPALRRPGRFDREFFFPLPNLEARERILRIMTRKWAGWEAEKGEENVKGLAKLTKGYGGADLRALCTEAALNAVQRRYPQIYKSSERLLLKPEAIEVELRDFMIAIKKLVPSSARSVSSAANPLPSQLVPLLQAPLDRIKDVIGRVMPISKARTALEEAEYEDDGGDNALERELMLQAMENLRVYRPRVVLHGPLGMGQGYVAAAALHHLEGYHVQSLDLGNLMSDSTRTPEAAIVQLFVEAKRHQPSVVYIPSLLGWCAAVSETSRTTVRAMLDTLSPTDPVLLLAVVDGPFSSLPRDVRTWFGPTRDNRVELTFPTVPQREGFFEGLLKDVRRPPNHFPDGVKRRKRVLEELPKAPPLEPRQPTAAELALQEEHDQRVITILKFRLGPILQELKRKFKRFTKRAIEEYRFEDFNNVPHIEVVTTSVEVATNPNGVVEVTEEERTEQVVDQPQANGVNGVHEPAVAALPAPPPQPMPQLFDMDLERINLELYRDRYLSPEDFLNDIRKIVHNADVRMQEDPERLYRAQAMLTAAEVSINEFDPQFRLDCQRMALRERKRREEYRRNKEKEKAAEENTATQEQVLRRSTRHNGQPLEISITDPLKLERKLKRQRSTSAAATPSEDENGERTQKRARAVADEDGTEDPVDVVGQPMSPGRLAAVRFADEVGRLQEASTSRQANEIDVAPIAPVSPHKADGSIQALLNSSVSTALEPQVHDNPSDVMVSTPLSGVPPIAMVDPGNPEPNPFLVLDASPVPEKQAGPSILQSPSCPTDLEDTPLAAPEVQTEQFASNDVPMETEREPTPLPEFIVNETMLENLYYTLRDSTGSLNVEQLEQLRATCLGCVWRHRSDWDRTALMQELTQVVQEFVEEVSLDDMDGSTP</sequence>
<dbReference type="STRING" id="742152.A0A2H3JJK9"/>
<feature type="compositionally biased region" description="Acidic residues" evidence="8">
    <location>
        <begin position="111"/>
        <end position="122"/>
    </location>
</feature>
<gene>
    <name evidence="10" type="ORF">WOLCODRAFT_137567</name>
</gene>
<evidence type="ECO:0000256" key="5">
    <source>
        <dbReference type="ARBA" id="ARBA00022840"/>
    </source>
</evidence>
<feature type="region of interest" description="Disordered" evidence="8">
    <location>
        <begin position="1"/>
        <end position="344"/>
    </location>
</feature>
<dbReference type="Pfam" id="PF17862">
    <property type="entry name" value="AAA_lid_3"/>
    <property type="match status" value="1"/>
</dbReference>
<dbReference type="InterPro" id="IPR003593">
    <property type="entry name" value="AAA+_ATPase"/>
</dbReference>
<keyword evidence="7" id="KW-0539">Nucleus</keyword>
<keyword evidence="5" id="KW-0067">ATP-binding</keyword>
<dbReference type="Pfam" id="PF00004">
    <property type="entry name" value="AAA"/>
    <property type="match status" value="1"/>
</dbReference>
<accession>A0A2H3JJK9</accession>
<evidence type="ECO:0000313" key="10">
    <source>
        <dbReference type="EMBL" id="PCH41735.1"/>
    </source>
</evidence>
<dbReference type="Gene3D" id="3.40.50.300">
    <property type="entry name" value="P-loop containing nucleotide triphosphate hydrolases"/>
    <property type="match status" value="2"/>
</dbReference>
<feature type="compositionally biased region" description="Basic and acidic residues" evidence="8">
    <location>
        <begin position="1149"/>
        <end position="1163"/>
    </location>
</feature>
<dbReference type="GO" id="GO:0006337">
    <property type="term" value="P:nucleosome disassembly"/>
    <property type="evidence" value="ECO:0007669"/>
    <property type="project" value="TreeGrafter"/>
</dbReference>
<evidence type="ECO:0000313" key="11">
    <source>
        <dbReference type="Proteomes" id="UP000218811"/>
    </source>
</evidence>
<dbReference type="OrthoDB" id="5421at2759"/>
<keyword evidence="6" id="KW-0103">Bromodomain</keyword>
<dbReference type="GO" id="GO:0016887">
    <property type="term" value="F:ATP hydrolysis activity"/>
    <property type="evidence" value="ECO:0007669"/>
    <property type="project" value="InterPro"/>
</dbReference>
<evidence type="ECO:0000256" key="8">
    <source>
        <dbReference type="SAM" id="MobiDB-lite"/>
    </source>
</evidence>
<feature type="compositionally biased region" description="Basic and acidic residues" evidence="8">
    <location>
        <begin position="76"/>
        <end position="90"/>
    </location>
</feature>
<dbReference type="OMA" id="IVHNANV"/>
<dbReference type="GO" id="GO:0045815">
    <property type="term" value="P:transcription initiation-coupled chromatin remodeling"/>
    <property type="evidence" value="ECO:0007669"/>
    <property type="project" value="TreeGrafter"/>
</dbReference>
<feature type="compositionally biased region" description="Polar residues" evidence="8">
    <location>
        <begin position="47"/>
        <end position="61"/>
    </location>
</feature>
<dbReference type="Proteomes" id="UP000218811">
    <property type="component" value="Unassembled WGS sequence"/>
</dbReference>
<feature type="compositionally biased region" description="Low complexity" evidence="8">
    <location>
        <begin position="190"/>
        <end position="201"/>
    </location>
</feature>
<keyword evidence="3" id="KW-0547">Nucleotide-binding</keyword>
<dbReference type="GO" id="GO:0003682">
    <property type="term" value="F:chromatin binding"/>
    <property type="evidence" value="ECO:0007669"/>
    <property type="project" value="TreeGrafter"/>
</dbReference>
<name>A0A2H3JJK9_WOLCO</name>
<dbReference type="PROSITE" id="PS00674">
    <property type="entry name" value="AAA"/>
    <property type="match status" value="1"/>
</dbReference>
<dbReference type="Gene3D" id="1.10.8.60">
    <property type="match status" value="1"/>
</dbReference>
<comment type="subcellular location">
    <subcellularLocation>
        <location evidence="1">Nucleus</location>
    </subcellularLocation>
</comment>
<feature type="compositionally biased region" description="Acidic residues" evidence="8">
    <location>
        <begin position="268"/>
        <end position="284"/>
    </location>
</feature>
<protein>
    <submittedName>
        <fullName evidence="10">AAA-domain-containing protein</fullName>
    </submittedName>
</protein>
<feature type="domain" description="AAA+ ATPase" evidence="9">
    <location>
        <begin position="467"/>
        <end position="608"/>
    </location>
</feature>
<feature type="region of interest" description="Disordered" evidence="8">
    <location>
        <begin position="1149"/>
        <end position="1243"/>
    </location>
</feature>
<organism evidence="10 11">
    <name type="scientific">Wolfiporia cocos (strain MD-104)</name>
    <name type="common">Brown rot fungus</name>
    <dbReference type="NCBI Taxonomy" id="742152"/>
    <lineage>
        <taxon>Eukaryota</taxon>
        <taxon>Fungi</taxon>
        <taxon>Dikarya</taxon>
        <taxon>Basidiomycota</taxon>
        <taxon>Agaricomycotina</taxon>
        <taxon>Agaricomycetes</taxon>
        <taxon>Polyporales</taxon>
        <taxon>Phaeolaceae</taxon>
        <taxon>Wolfiporia</taxon>
    </lineage>
</organism>
<feature type="compositionally biased region" description="Basic and acidic residues" evidence="8">
    <location>
        <begin position="1"/>
        <end position="16"/>
    </location>
</feature>
<dbReference type="InterPro" id="IPR027417">
    <property type="entry name" value="P-loop_NTPase"/>
</dbReference>
<evidence type="ECO:0000256" key="7">
    <source>
        <dbReference type="ARBA" id="ARBA00023242"/>
    </source>
</evidence>
<dbReference type="GO" id="GO:0042393">
    <property type="term" value="F:histone binding"/>
    <property type="evidence" value="ECO:0007669"/>
    <property type="project" value="TreeGrafter"/>
</dbReference>
<evidence type="ECO:0000256" key="1">
    <source>
        <dbReference type="ARBA" id="ARBA00004123"/>
    </source>
</evidence>
<feature type="compositionally biased region" description="Basic and acidic residues" evidence="8">
    <location>
        <begin position="285"/>
        <end position="294"/>
    </location>
</feature>
<dbReference type="InterPro" id="IPR036427">
    <property type="entry name" value="Bromodomain-like_sf"/>
</dbReference>
<dbReference type="FunFam" id="3.40.50.300:FF:001218">
    <property type="entry name" value="AAA family ATPase, putative"/>
    <property type="match status" value="1"/>
</dbReference>
<dbReference type="GO" id="GO:0006334">
    <property type="term" value="P:nucleosome assembly"/>
    <property type="evidence" value="ECO:0007669"/>
    <property type="project" value="TreeGrafter"/>
</dbReference>
<dbReference type="SMART" id="SM00382">
    <property type="entry name" value="AAA"/>
    <property type="match status" value="1"/>
</dbReference>
<feature type="compositionally biased region" description="Acidic residues" evidence="8">
    <location>
        <begin position="138"/>
        <end position="147"/>
    </location>
</feature>